<keyword evidence="3" id="KW-1185">Reference proteome</keyword>
<accession>A0A8J2JNN7</accession>
<sequence>MDEEVATRLDQVGNHQRSDYEASRLAHIANWVQKTCENKRYAGGSSNRGSSSNLYCESYSVGNPNPKEQSISSNTPAVVPKPIPGATSAFPSSSFDKRPTLPQGFKDRVDAISTNLNLETSNSDFGQSKYSFRPLEDVLPKLGDA</sequence>
<feature type="compositionally biased region" description="Polar residues" evidence="1">
    <location>
        <begin position="60"/>
        <end position="76"/>
    </location>
</feature>
<protein>
    <submittedName>
        <fullName evidence="2">Uncharacterized protein</fullName>
    </submittedName>
</protein>
<evidence type="ECO:0000313" key="2">
    <source>
        <dbReference type="EMBL" id="CAG7722308.1"/>
    </source>
</evidence>
<comment type="caution">
    <text evidence="2">The sequence shown here is derived from an EMBL/GenBank/DDBJ whole genome shotgun (WGS) entry which is preliminary data.</text>
</comment>
<name>A0A8J2JNN7_9HEXA</name>
<gene>
    <name evidence="2" type="ORF">AFUS01_LOCUS11451</name>
</gene>
<dbReference type="Proteomes" id="UP000708208">
    <property type="component" value="Unassembled WGS sequence"/>
</dbReference>
<reference evidence="2" key="1">
    <citation type="submission" date="2021-06" db="EMBL/GenBank/DDBJ databases">
        <authorList>
            <person name="Hodson N. C."/>
            <person name="Mongue J. A."/>
            <person name="Jaron S. K."/>
        </authorList>
    </citation>
    <scope>NUCLEOTIDE SEQUENCE</scope>
</reference>
<dbReference type="EMBL" id="CAJVCH010088049">
    <property type="protein sequence ID" value="CAG7722308.1"/>
    <property type="molecule type" value="Genomic_DNA"/>
</dbReference>
<evidence type="ECO:0000313" key="3">
    <source>
        <dbReference type="Proteomes" id="UP000708208"/>
    </source>
</evidence>
<dbReference type="AlphaFoldDB" id="A0A8J2JNN7"/>
<evidence type="ECO:0000256" key="1">
    <source>
        <dbReference type="SAM" id="MobiDB-lite"/>
    </source>
</evidence>
<organism evidence="2 3">
    <name type="scientific">Allacma fusca</name>
    <dbReference type="NCBI Taxonomy" id="39272"/>
    <lineage>
        <taxon>Eukaryota</taxon>
        <taxon>Metazoa</taxon>
        <taxon>Ecdysozoa</taxon>
        <taxon>Arthropoda</taxon>
        <taxon>Hexapoda</taxon>
        <taxon>Collembola</taxon>
        <taxon>Symphypleona</taxon>
        <taxon>Sminthuridae</taxon>
        <taxon>Allacma</taxon>
    </lineage>
</organism>
<feature type="region of interest" description="Disordered" evidence="1">
    <location>
        <begin position="60"/>
        <end position="101"/>
    </location>
</feature>
<proteinExistence type="predicted"/>